<organism evidence="1 2">
    <name type="scientific">Anoxybacillus kestanbolensis</name>
    <dbReference type="NCBI Taxonomy" id="227476"/>
    <lineage>
        <taxon>Bacteria</taxon>
        <taxon>Bacillati</taxon>
        <taxon>Bacillota</taxon>
        <taxon>Bacilli</taxon>
        <taxon>Bacillales</taxon>
        <taxon>Anoxybacillaceae</taxon>
        <taxon>Anoxybacillus</taxon>
    </lineage>
</organism>
<accession>A0A1V3FT12</accession>
<dbReference type="Pfam" id="PF13047">
    <property type="entry name" value="DUF3907"/>
    <property type="match status" value="1"/>
</dbReference>
<proteinExistence type="predicted"/>
<evidence type="ECO:0000313" key="2">
    <source>
        <dbReference type="Proteomes" id="UP000188458"/>
    </source>
</evidence>
<evidence type="ECO:0000313" key="1">
    <source>
        <dbReference type="EMBL" id="OOE04788.1"/>
    </source>
</evidence>
<dbReference type="EMBL" id="MQAD01000005">
    <property type="protein sequence ID" value="OOE04788.1"/>
    <property type="molecule type" value="Genomic_DNA"/>
</dbReference>
<dbReference type="AlphaFoldDB" id="A0A1V3FT12"/>
<name>A0A1V3FT12_9BACL</name>
<protein>
    <recommendedName>
        <fullName evidence="3">DUF3907 domain-containing protein</fullName>
    </recommendedName>
</protein>
<sequence length="164" mass="19226">MEMGNTVVFNQTKQVEQLLSGIVEQITRYLNETTIEQMQEECAGDRHYYEGVLADLRRLAVYGEEGIDACRIVLQEEPFRKAAAEQALYKIYHSCVAEFFTPKRDLWYEDSRSAYTGRHSIKLRQPAPPSLQQLLHAIEADFQTMREELEFYETDYRTKMIQSQ</sequence>
<keyword evidence="2" id="KW-1185">Reference proteome</keyword>
<comment type="caution">
    <text evidence="1">The sequence shown here is derived from an EMBL/GenBank/DDBJ whole genome shotgun (WGS) entry which is preliminary data.</text>
</comment>
<evidence type="ECO:0008006" key="3">
    <source>
        <dbReference type="Google" id="ProtNLM"/>
    </source>
</evidence>
<reference evidence="2" key="1">
    <citation type="submission" date="2016-11" db="EMBL/GenBank/DDBJ databases">
        <title>Draft genome sequence of Anoxybacillus sp. strain 103 isolated from the Qarvajar hot spring in Nagorno-Karabach.</title>
        <authorList>
            <person name="Hovhannisyan P."/>
            <person name="Panosyan H."/>
            <person name="Birkeland N.-K."/>
        </authorList>
    </citation>
    <scope>NUCLEOTIDE SEQUENCE [LARGE SCALE GENOMIC DNA]</scope>
    <source>
        <strain evidence="2">103</strain>
    </source>
</reference>
<gene>
    <name evidence="1" type="ORF">BO219_05170</name>
</gene>
<dbReference type="Proteomes" id="UP000188458">
    <property type="component" value="Unassembled WGS sequence"/>
</dbReference>
<dbReference type="InterPro" id="IPR025013">
    <property type="entry name" value="DUF3907"/>
</dbReference>